<organism evidence="1 2">
    <name type="scientific">Araneus ventricosus</name>
    <name type="common">Orbweaver spider</name>
    <name type="synonym">Epeira ventricosa</name>
    <dbReference type="NCBI Taxonomy" id="182803"/>
    <lineage>
        <taxon>Eukaryota</taxon>
        <taxon>Metazoa</taxon>
        <taxon>Ecdysozoa</taxon>
        <taxon>Arthropoda</taxon>
        <taxon>Chelicerata</taxon>
        <taxon>Arachnida</taxon>
        <taxon>Araneae</taxon>
        <taxon>Araneomorphae</taxon>
        <taxon>Entelegynae</taxon>
        <taxon>Araneoidea</taxon>
        <taxon>Araneidae</taxon>
        <taxon>Araneus</taxon>
    </lineage>
</organism>
<accession>A0A4Y2L745</accession>
<dbReference type="EMBL" id="BGPR01005379">
    <property type="protein sequence ID" value="GBN09643.1"/>
    <property type="molecule type" value="Genomic_DNA"/>
</dbReference>
<proteinExistence type="predicted"/>
<dbReference type="Proteomes" id="UP000499080">
    <property type="component" value="Unassembled WGS sequence"/>
</dbReference>
<name>A0A4Y2L745_ARAVE</name>
<comment type="caution">
    <text evidence="1">The sequence shown here is derived from an EMBL/GenBank/DDBJ whole genome shotgun (WGS) entry which is preliminary data.</text>
</comment>
<protein>
    <submittedName>
        <fullName evidence="1">Uncharacterized protein</fullName>
    </submittedName>
</protein>
<reference evidence="1 2" key="1">
    <citation type="journal article" date="2019" name="Sci. Rep.">
        <title>Orb-weaving spider Araneus ventricosus genome elucidates the spidroin gene catalogue.</title>
        <authorList>
            <person name="Kono N."/>
            <person name="Nakamura H."/>
            <person name="Ohtoshi R."/>
            <person name="Moran D.A.P."/>
            <person name="Shinohara A."/>
            <person name="Yoshida Y."/>
            <person name="Fujiwara M."/>
            <person name="Mori M."/>
            <person name="Tomita M."/>
            <person name="Arakawa K."/>
        </authorList>
    </citation>
    <scope>NUCLEOTIDE SEQUENCE [LARGE SCALE GENOMIC DNA]</scope>
</reference>
<dbReference type="AlphaFoldDB" id="A0A4Y2L745"/>
<evidence type="ECO:0000313" key="1">
    <source>
        <dbReference type="EMBL" id="GBN09643.1"/>
    </source>
</evidence>
<keyword evidence="2" id="KW-1185">Reference proteome</keyword>
<dbReference type="OrthoDB" id="10630411at2759"/>
<gene>
    <name evidence="1" type="ORF">AVEN_101983_1</name>
</gene>
<sequence>MENIKRGWNGYLQGNFYLKLTWVSKRFARQTVPQVTTEILNGWEKKISKPDARINGASSSDGCPYDCFSHNIQVSELEYGPRIVWAETPSPEITAFTPSIPPKLINYVDDDSATDDLYGMSSFMSETAVSAEDFANVVKKAMPSTTVMLFLDKDNSVWVKAKAIPGISKMHRIKCLISFNLEFFINAVTPIKQNVDTMPVNTINISTENLVVVKYDESLYAAEVTQGNDIEVSAMENFGNGLNEKIKCSTSEAIKVIHPPTVINARGIFDFPGF</sequence>
<evidence type="ECO:0000313" key="2">
    <source>
        <dbReference type="Proteomes" id="UP000499080"/>
    </source>
</evidence>